<comment type="caution">
    <text evidence="2">The sequence shown here is derived from an EMBL/GenBank/DDBJ whole genome shotgun (WGS) entry which is preliminary data.</text>
</comment>
<dbReference type="EMBL" id="JAOYFB010000004">
    <property type="protein sequence ID" value="KAK4013635.1"/>
    <property type="molecule type" value="Genomic_DNA"/>
</dbReference>
<reference evidence="2 3" key="1">
    <citation type="journal article" date="2023" name="Nucleic Acids Res.">
        <title>The hologenome of Daphnia magna reveals possible DNA methylation and microbiome-mediated evolution of the host genome.</title>
        <authorList>
            <person name="Chaturvedi A."/>
            <person name="Li X."/>
            <person name="Dhandapani V."/>
            <person name="Marshall H."/>
            <person name="Kissane S."/>
            <person name="Cuenca-Cambronero M."/>
            <person name="Asole G."/>
            <person name="Calvet F."/>
            <person name="Ruiz-Romero M."/>
            <person name="Marangio P."/>
            <person name="Guigo R."/>
            <person name="Rago D."/>
            <person name="Mirbahai L."/>
            <person name="Eastwood N."/>
            <person name="Colbourne J.K."/>
            <person name="Zhou J."/>
            <person name="Mallon E."/>
            <person name="Orsini L."/>
        </authorList>
    </citation>
    <scope>NUCLEOTIDE SEQUENCE [LARGE SCALE GENOMIC DNA]</scope>
    <source>
        <strain evidence="2">LRV0_1</strain>
    </source>
</reference>
<dbReference type="Proteomes" id="UP001234178">
    <property type="component" value="Unassembled WGS sequence"/>
</dbReference>
<evidence type="ECO:0000313" key="3">
    <source>
        <dbReference type="Proteomes" id="UP001234178"/>
    </source>
</evidence>
<feature type="region of interest" description="Disordered" evidence="1">
    <location>
        <begin position="146"/>
        <end position="186"/>
    </location>
</feature>
<proteinExistence type="predicted"/>
<gene>
    <name evidence="2" type="ORF">OUZ56_026188</name>
</gene>
<organism evidence="2 3">
    <name type="scientific">Daphnia magna</name>
    <dbReference type="NCBI Taxonomy" id="35525"/>
    <lineage>
        <taxon>Eukaryota</taxon>
        <taxon>Metazoa</taxon>
        <taxon>Ecdysozoa</taxon>
        <taxon>Arthropoda</taxon>
        <taxon>Crustacea</taxon>
        <taxon>Branchiopoda</taxon>
        <taxon>Diplostraca</taxon>
        <taxon>Cladocera</taxon>
        <taxon>Anomopoda</taxon>
        <taxon>Daphniidae</taxon>
        <taxon>Daphnia</taxon>
    </lineage>
</organism>
<evidence type="ECO:0000256" key="1">
    <source>
        <dbReference type="SAM" id="MobiDB-lite"/>
    </source>
</evidence>
<sequence>MEVRNEIGECLADGSMYYVVWERLDAVYSRTEVMDQTYLDDLLQIPPLKSQDAASLKIFTNRYAHELQSRTTLMTIEVKLTSYLREKRNEKRKKSGLELNVIDLDGWITVKSTSKQHGKNVFESLPTSTSKAIRFDEKKPFKRQNTFHTSAIGHVSTEEGSTVTASSHPSAAPQRRRPKTKTGTAEKTDNWRCLACNGRAHNLASCNVHCWKQRAYIHRQTDLESITVTNLSPKTVWLEKGVTLGTLKKHPEAK</sequence>
<accession>A0ABQ9ZL12</accession>
<name>A0ABQ9ZL12_9CRUS</name>
<keyword evidence="3" id="KW-1185">Reference proteome</keyword>
<evidence type="ECO:0000313" key="2">
    <source>
        <dbReference type="EMBL" id="KAK4013635.1"/>
    </source>
</evidence>
<protein>
    <submittedName>
        <fullName evidence="2">Uncharacterized protein</fullName>
    </submittedName>
</protein>
<feature type="compositionally biased region" description="Polar residues" evidence="1">
    <location>
        <begin position="158"/>
        <end position="169"/>
    </location>
</feature>